<organism evidence="2">
    <name type="scientific">Tanacetum cinerariifolium</name>
    <name type="common">Dalmatian daisy</name>
    <name type="synonym">Chrysanthemum cinerariifolium</name>
    <dbReference type="NCBI Taxonomy" id="118510"/>
    <lineage>
        <taxon>Eukaryota</taxon>
        <taxon>Viridiplantae</taxon>
        <taxon>Streptophyta</taxon>
        <taxon>Embryophyta</taxon>
        <taxon>Tracheophyta</taxon>
        <taxon>Spermatophyta</taxon>
        <taxon>Magnoliopsida</taxon>
        <taxon>eudicotyledons</taxon>
        <taxon>Gunneridae</taxon>
        <taxon>Pentapetalae</taxon>
        <taxon>asterids</taxon>
        <taxon>campanulids</taxon>
        <taxon>Asterales</taxon>
        <taxon>Asteraceae</taxon>
        <taxon>Asteroideae</taxon>
        <taxon>Anthemideae</taxon>
        <taxon>Anthemidinae</taxon>
        <taxon>Tanacetum</taxon>
    </lineage>
</organism>
<evidence type="ECO:0000256" key="1">
    <source>
        <dbReference type="SAM" id="MobiDB-lite"/>
    </source>
</evidence>
<accession>A0A699HBJ7</accession>
<name>A0A699HBJ7_TANCI</name>
<reference evidence="2" key="1">
    <citation type="journal article" date="2019" name="Sci. Rep.">
        <title>Draft genome of Tanacetum cinerariifolium, the natural source of mosquito coil.</title>
        <authorList>
            <person name="Yamashiro T."/>
            <person name="Shiraishi A."/>
            <person name="Satake H."/>
            <person name="Nakayama K."/>
        </authorList>
    </citation>
    <scope>NUCLEOTIDE SEQUENCE</scope>
</reference>
<sequence length="151" mass="17390">MKYLVKISEKARILKLKRRYFEDYYSDIQYAISIKDDMAYLCLHSPKTTKETSSIRRLRKKYRLSLKNDMSPRDKAKVTTIKEAKDLATLPLDELIGNLKVYEMILKNDGVASNTTKEKVKSFALKAKVTREQTSGDSDSQGGRDEDVDEL</sequence>
<dbReference type="EMBL" id="BKCJ010137213">
    <property type="protein sequence ID" value="GEX89343.1"/>
    <property type="molecule type" value="Genomic_DNA"/>
</dbReference>
<proteinExistence type="predicted"/>
<comment type="caution">
    <text evidence="2">The sequence shown here is derived from an EMBL/GenBank/DDBJ whole genome shotgun (WGS) entry which is preliminary data.</text>
</comment>
<gene>
    <name evidence="2" type="ORF">Tci_361318</name>
</gene>
<feature type="region of interest" description="Disordered" evidence="1">
    <location>
        <begin position="130"/>
        <end position="151"/>
    </location>
</feature>
<evidence type="ECO:0000313" key="2">
    <source>
        <dbReference type="EMBL" id="GEX89343.1"/>
    </source>
</evidence>
<protein>
    <submittedName>
        <fullName evidence="2">UBN2 domain-containing protein</fullName>
    </submittedName>
</protein>
<dbReference type="AlphaFoldDB" id="A0A699HBJ7"/>
<feature type="compositionally biased region" description="Polar residues" evidence="1">
    <location>
        <begin position="132"/>
        <end position="141"/>
    </location>
</feature>